<dbReference type="Gene3D" id="3.40.50.720">
    <property type="entry name" value="NAD(P)-binding Rossmann-like Domain"/>
    <property type="match status" value="1"/>
</dbReference>
<name>A0A9P7MBY9_9HYPO</name>
<protein>
    <recommendedName>
        <fullName evidence="3">NmrA-like domain-containing protein</fullName>
    </recommendedName>
</protein>
<dbReference type="GO" id="GO:0005634">
    <property type="term" value="C:nucleus"/>
    <property type="evidence" value="ECO:0007669"/>
    <property type="project" value="TreeGrafter"/>
</dbReference>
<evidence type="ECO:0000256" key="1">
    <source>
        <dbReference type="ARBA" id="ARBA00006328"/>
    </source>
</evidence>
<sequence length="311" mass="33883">MSKILTVFGATGIQGGSVIRAILADKVLSREFTIRGITRDVNKPAAQALAAKGVQVVKADMSSSKEAHPAVQNAHTIFLVTNFWESMSSATEIAQGKAVTDAAKAAGVKHIIFSSLLHVSDASNGRLNHVTHFDSKAQIEAYIRASGVPSTFVQPGLYMTGLFGFIRQNPEGMDKGLVWAMPEGVKAQEAQMPLLDAERDTGLFARAAVRHFPETEGRRILAATEYYTPARIMAELEEVTGKKVSYMETPHDAFKTFLPKAAAEELFENMLLLQDPGYYAGADLQPSLQLLGDEKPITLKAFAQQNKDKWT</sequence>
<reference evidence="4 5" key="1">
    <citation type="journal article" date="2020" name="bioRxiv">
        <title>Whole genome comparisons of ergot fungi reveals the divergence and evolution of species within the genus Claviceps are the result of varying mechanisms driving genome evolution and host range expansion.</title>
        <authorList>
            <person name="Wyka S.A."/>
            <person name="Mondo S.J."/>
            <person name="Liu M."/>
            <person name="Dettman J."/>
            <person name="Nalam V."/>
            <person name="Broders K.D."/>
        </authorList>
    </citation>
    <scope>NUCLEOTIDE SEQUENCE [LARGE SCALE GENOMIC DNA]</scope>
    <source>
        <strain evidence="4 5">CCC 1485</strain>
    </source>
</reference>
<evidence type="ECO:0000259" key="3">
    <source>
        <dbReference type="Pfam" id="PF05368"/>
    </source>
</evidence>
<comment type="similarity">
    <text evidence="1">Belongs to the NmrA-type oxidoreductase family.</text>
</comment>
<keyword evidence="5" id="KW-1185">Reference proteome</keyword>
<dbReference type="OrthoDB" id="300709at2759"/>
<evidence type="ECO:0000256" key="2">
    <source>
        <dbReference type="ARBA" id="ARBA00022857"/>
    </source>
</evidence>
<dbReference type="Proteomes" id="UP000706124">
    <property type="component" value="Unassembled WGS sequence"/>
</dbReference>
<accession>A0A9P7MBY9</accession>
<dbReference type="CDD" id="cd05251">
    <property type="entry name" value="NmrA_like_SDR_a"/>
    <property type="match status" value="1"/>
</dbReference>
<dbReference type="EMBL" id="SRPO01000192">
    <property type="protein sequence ID" value="KAG5937167.1"/>
    <property type="molecule type" value="Genomic_DNA"/>
</dbReference>
<evidence type="ECO:0000313" key="5">
    <source>
        <dbReference type="Proteomes" id="UP000706124"/>
    </source>
</evidence>
<dbReference type="PANTHER" id="PTHR42748:SF31">
    <property type="entry name" value="NMRA-LIKE DOMAIN-CONTAINING PROTEIN-RELATED"/>
    <property type="match status" value="1"/>
</dbReference>
<dbReference type="Pfam" id="PF05368">
    <property type="entry name" value="NmrA"/>
    <property type="match status" value="1"/>
</dbReference>
<dbReference type="AlphaFoldDB" id="A0A9P7MBY9"/>
<organism evidence="4 5">
    <name type="scientific">Claviceps pazoutovae</name>
    <dbReference type="NCBI Taxonomy" id="1649127"/>
    <lineage>
        <taxon>Eukaryota</taxon>
        <taxon>Fungi</taxon>
        <taxon>Dikarya</taxon>
        <taxon>Ascomycota</taxon>
        <taxon>Pezizomycotina</taxon>
        <taxon>Sordariomycetes</taxon>
        <taxon>Hypocreomycetidae</taxon>
        <taxon>Hypocreales</taxon>
        <taxon>Clavicipitaceae</taxon>
        <taxon>Claviceps</taxon>
    </lineage>
</organism>
<dbReference type="InterPro" id="IPR051164">
    <property type="entry name" value="NmrA-like_oxidored"/>
</dbReference>
<comment type="caution">
    <text evidence="4">The sequence shown here is derived from an EMBL/GenBank/DDBJ whole genome shotgun (WGS) entry which is preliminary data.</text>
</comment>
<dbReference type="SUPFAM" id="SSF51735">
    <property type="entry name" value="NAD(P)-binding Rossmann-fold domains"/>
    <property type="match status" value="1"/>
</dbReference>
<feature type="domain" description="NmrA-like" evidence="3">
    <location>
        <begin position="2"/>
        <end position="285"/>
    </location>
</feature>
<evidence type="ECO:0000313" key="4">
    <source>
        <dbReference type="EMBL" id="KAG5937167.1"/>
    </source>
</evidence>
<dbReference type="PANTHER" id="PTHR42748">
    <property type="entry name" value="NITROGEN METABOLITE REPRESSION PROTEIN NMRA FAMILY MEMBER"/>
    <property type="match status" value="1"/>
</dbReference>
<dbReference type="InterPro" id="IPR008030">
    <property type="entry name" value="NmrA-like"/>
</dbReference>
<dbReference type="InterPro" id="IPR036291">
    <property type="entry name" value="NAD(P)-bd_dom_sf"/>
</dbReference>
<keyword evidence="2" id="KW-0521">NADP</keyword>
<proteinExistence type="inferred from homology"/>
<dbReference type="Gene3D" id="3.90.25.10">
    <property type="entry name" value="UDP-galactose 4-epimerase, domain 1"/>
    <property type="match status" value="1"/>
</dbReference>
<gene>
    <name evidence="4" type="ORF">E4U60_002101</name>
</gene>